<dbReference type="AlphaFoldDB" id="A0A2N3KY36"/>
<evidence type="ECO:0000256" key="1">
    <source>
        <dbReference type="SAM" id="MobiDB-lite"/>
    </source>
</evidence>
<name>A0A2N3KY36_9PROT</name>
<evidence type="ECO:0008006" key="4">
    <source>
        <dbReference type="Google" id="ProtNLM"/>
    </source>
</evidence>
<protein>
    <recommendedName>
        <fullName evidence="4">Phage replisome organiser N-terminal domain-containing protein</fullName>
    </recommendedName>
</protein>
<evidence type="ECO:0000313" key="2">
    <source>
        <dbReference type="EMBL" id="PKR55423.1"/>
    </source>
</evidence>
<feature type="compositionally biased region" description="Polar residues" evidence="1">
    <location>
        <begin position="243"/>
        <end position="252"/>
    </location>
</feature>
<feature type="compositionally biased region" description="Basic and acidic residues" evidence="1">
    <location>
        <begin position="154"/>
        <end position="168"/>
    </location>
</feature>
<comment type="caution">
    <text evidence="2">The sequence shown here is derived from an EMBL/GenBank/DDBJ whole genome shotgun (WGS) entry which is preliminary data.</text>
</comment>
<dbReference type="RefSeq" id="WP_101264472.1">
    <property type="nucleotide sequence ID" value="NZ_NWTK01000002.1"/>
</dbReference>
<organism evidence="2 3">
    <name type="scientific">Thalassospira marina</name>
    <dbReference type="NCBI Taxonomy" id="2048283"/>
    <lineage>
        <taxon>Bacteria</taxon>
        <taxon>Pseudomonadati</taxon>
        <taxon>Pseudomonadota</taxon>
        <taxon>Alphaproteobacteria</taxon>
        <taxon>Rhodospirillales</taxon>
        <taxon>Thalassospiraceae</taxon>
        <taxon>Thalassospira</taxon>
    </lineage>
</organism>
<accession>A0A2N3KY36</accession>
<proteinExistence type="predicted"/>
<feature type="region of interest" description="Disordered" evidence="1">
    <location>
        <begin position="243"/>
        <end position="263"/>
    </location>
</feature>
<feature type="region of interest" description="Disordered" evidence="1">
    <location>
        <begin position="104"/>
        <end position="178"/>
    </location>
</feature>
<gene>
    <name evidence="2" type="ORF">COO20_04430</name>
</gene>
<evidence type="ECO:0000313" key="3">
    <source>
        <dbReference type="Proteomes" id="UP000233597"/>
    </source>
</evidence>
<dbReference type="EMBL" id="NWTK01000002">
    <property type="protein sequence ID" value="PKR55423.1"/>
    <property type="molecule type" value="Genomic_DNA"/>
</dbReference>
<dbReference type="OrthoDB" id="7211084at2"/>
<dbReference type="Proteomes" id="UP000233597">
    <property type="component" value="Unassembled WGS sequence"/>
</dbReference>
<sequence length="281" mass="30906">MTKATNPWMKFYPSDWRSDPAVRVCSLAARGLWVEMLCIMHEATPRGYLTIKGHAVTDAQLAALSGATIDEITNLIGELETMGVFSRDGKGCIYSRRILRDEKKSKIAQKNGKKGGNPKFSSTGVSNGKQKDISASVNPQDKGRDKGQPNTQKPEARSQIPEDRDNDKSSSLSGDDEKWIENEGRDYLISTGSSDSQARRIVNDWLMAFPADQVRVAIGQAQIAAAASPPAYVAKVLRNGPRSNLQTFPHQRNQSKRELEDQQRAKYEAQLASLEVGANNG</sequence>
<reference evidence="2 3" key="1">
    <citation type="submission" date="2017-09" db="EMBL/GenBank/DDBJ databases">
        <title>Biodiversity and function of Thalassospira species in the particle-attached aromatic-hydrocarbon-degrading consortia from the surface seawater of the South China Sea.</title>
        <authorList>
            <person name="Dong C."/>
            <person name="Liu R."/>
            <person name="Shao Z."/>
        </authorList>
    </citation>
    <scope>NUCLEOTIDE SEQUENCE [LARGE SCALE GENOMIC DNA]</scope>
    <source>
        <strain evidence="2 3">CSC1P2</strain>
    </source>
</reference>
<feature type="compositionally biased region" description="Polar residues" evidence="1">
    <location>
        <begin position="119"/>
        <end position="139"/>
    </location>
</feature>